<dbReference type="InterPro" id="IPR005162">
    <property type="entry name" value="Retrotrans_gag_dom"/>
</dbReference>
<reference evidence="5" key="2">
    <citation type="submission" date="2025-08" db="UniProtKB">
        <authorList>
            <consortium name="RefSeq"/>
        </authorList>
    </citation>
    <scope>IDENTIFICATION</scope>
    <source>
        <tissue evidence="5">Leaf</tissue>
    </source>
</reference>
<dbReference type="SMART" id="SM00343">
    <property type="entry name" value="ZnF_C2HC"/>
    <property type="match status" value="1"/>
</dbReference>
<dbReference type="Pfam" id="PF00098">
    <property type="entry name" value="zf-CCHC"/>
    <property type="match status" value="1"/>
</dbReference>
<evidence type="ECO:0000256" key="1">
    <source>
        <dbReference type="PROSITE-ProRule" id="PRU00047"/>
    </source>
</evidence>
<feature type="region of interest" description="Disordered" evidence="2">
    <location>
        <begin position="26"/>
        <end position="89"/>
    </location>
</feature>
<dbReference type="InterPro" id="IPR021109">
    <property type="entry name" value="Peptidase_aspartic_dom_sf"/>
</dbReference>
<dbReference type="InterPro" id="IPR036875">
    <property type="entry name" value="Znf_CCHC_sf"/>
</dbReference>
<dbReference type="GeneID" id="108829340"/>
<dbReference type="GO" id="GO:0008270">
    <property type="term" value="F:zinc ion binding"/>
    <property type="evidence" value="ECO:0007669"/>
    <property type="project" value="UniProtKB-KW"/>
</dbReference>
<dbReference type="InterPro" id="IPR001878">
    <property type="entry name" value="Znf_CCHC"/>
</dbReference>
<dbReference type="SUPFAM" id="SSF57756">
    <property type="entry name" value="Retrovirus zinc finger-like domains"/>
    <property type="match status" value="1"/>
</dbReference>
<keyword evidence="1" id="KW-0863">Zinc-finger</keyword>
<dbReference type="PANTHER" id="PTHR35046:SF9">
    <property type="entry name" value="RNA-DIRECTED DNA POLYMERASE"/>
    <property type="match status" value="1"/>
</dbReference>
<evidence type="ECO:0000259" key="3">
    <source>
        <dbReference type="PROSITE" id="PS50158"/>
    </source>
</evidence>
<evidence type="ECO:0000313" key="5">
    <source>
        <dbReference type="RefSeq" id="XP_018458503.1"/>
    </source>
</evidence>
<evidence type="ECO:0000256" key="2">
    <source>
        <dbReference type="SAM" id="MobiDB-lite"/>
    </source>
</evidence>
<dbReference type="Gene3D" id="2.40.70.10">
    <property type="entry name" value="Acid Proteases"/>
    <property type="match status" value="1"/>
</dbReference>
<feature type="domain" description="CCHC-type" evidence="3">
    <location>
        <begin position="323"/>
        <end position="339"/>
    </location>
</feature>
<dbReference type="PANTHER" id="PTHR35046">
    <property type="entry name" value="ZINC KNUCKLE (CCHC-TYPE) FAMILY PROTEIN"/>
    <property type="match status" value="1"/>
</dbReference>
<gene>
    <name evidence="5" type="primary">LOC108829340</name>
</gene>
<feature type="compositionally biased region" description="Basic residues" evidence="2">
    <location>
        <begin position="67"/>
        <end position="76"/>
    </location>
</feature>
<name>A0A6J0LF67_RAPSA</name>
<dbReference type="PROSITE" id="PS50158">
    <property type="entry name" value="ZF_CCHC"/>
    <property type="match status" value="1"/>
</dbReference>
<dbReference type="CDD" id="cd00303">
    <property type="entry name" value="retropepsin_like"/>
    <property type="match status" value="1"/>
</dbReference>
<feature type="region of interest" description="Disordered" evidence="2">
    <location>
        <begin position="586"/>
        <end position="608"/>
    </location>
</feature>
<protein>
    <submittedName>
        <fullName evidence="5">Uncharacterized protein LOC108829340</fullName>
    </submittedName>
</protein>
<reference evidence="4" key="1">
    <citation type="journal article" date="2019" name="Database">
        <title>The radish genome database (RadishGD): an integrated information resource for radish genomics.</title>
        <authorList>
            <person name="Yu H.J."/>
            <person name="Baek S."/>
            <person name="Lee Y.J."/>
            <person name="Cho A."/>
            <person name="Mun J.H."/>
        </authorList>
    </citation>
    <scope>NUCLEOTIDE SEQUENCE [LARGE SCALE GENOMIC DNA]</scope>
    <source>
        <strain evidence="4">cv. WK10039</strain>
    </source>
</reference>
<keyword evidence="1" id="KW-0862">Zinc</keyword>
<dbReference type="Pfam" id="PF03732">
    <property type="entry name" value="Retrotrans_gag"/>
    <property type="match status" value="1"/>
</dbReference>
<proteinExistence type="predicted"/>
<dbReference type="Proteomes" id="UP000504610">
    <property type="component" value="Chromosome 2"/>
</dbReference>
<keyword evidence="1" id="KW-0479">Metal-binding</keyword>
<dbReference type="OrthoDB" id="1106467at2759"/>
<sequence>MRALNANIANRMNSGWEQIHQQLDAIEASQPTQTRTGAQRDRPRRNNRSDDDIQGEDFQLDDDRSINRPRRGHRNRTQGDINPFAREDRADNGLQGLKLKIPPLEGKNDPDAFLEWERKIELVFDCQNFSELKKVRLAATEFSGYAINWYDQVVTNRRRNGGRPIASWDELTTLMRRRFVPEHYHRDLHQRLRRLLQGTKSVEDYFQEMETLMIKADVDETLEATMARFLAGLNRDIQDRMELQDYESLNQMLHKAILIEQQTKRKSYSKPGFAPKPAFAPKLSYQDKGNSSSTTNIAFKTDVPARFDKRKAVETPSRARDIRCFKCQVLGHYANKCPNQRVMILMENGEVESEDEKEDEEDSGPVFDDDEVPYDYPHHGPLLVARKPLDDPLGPIFDKEDDHSVDESGLIFDADSGPIFDEEDIYDYPAHGPLLVTRRSLSVQPKTNEKEQRENLFHSRCLVFEEVCSLIIDGGSCTNVASYILVRKLRLVTRPLSRPFRLEWLNEAGEQFVKEQVTIPFTIGRYEDEVVCNVLPMDACHTLLGRPWHFDKKAVHDGFTNRHSFGHNGKKITLVPLTPLEVHQDQLQLKRSREKEPKPKEPETSKRNSNFYLKESQVWKSVCSQKPFLLLVYKESLMATSSDLAPDIPSELKDVLQDFTDVFPDDNQQGLPPIRGIEHQIDFVPGASLPNRPA</sequence>
<dbReference type="RefSeq" id="XP_018458503.1">
    <property type="nucleotide sequence ID" value="XM_018603001.1"/>
</dbReference>
<keyword evidence="4" id="KW-1185">Reference proteome</keyword>
<dbReference type="AlphaFoldDB" id="A0A6J0LF67"/>
<organism evidence="4 5">
    <name type="scientific">Raphanus sativus</name>
    <name type="common">Radish</name>
    <name type="synonym">Raphanus raphanistrum var. sativus</name>
    <dbReference type="NCBI Taxonomy" id="3726"/>
    <lineage>
        <taxon>Eukaryota</taxon>
        <taxon>Viridiplantae</taxon>
        <taxon>Streptophyta</taxon>
        <taxon>Embryophyta</taxon>
        <taxon>Tracheophyta</taxon>
        <taxon>Spermatophyta</taxon>
        <taxon>Magnoliopsida</taxon>
        <taxon>eudicotyledons</taxon>
        <taxon>Gunneridae</taxon>
        <taxon>Pentapetalae</taxon>
        <taxon>rosids</taxon>
        <taxon>malvids</taxon>
        <taxon>Brassicales</taxon>
        <taxon>Brassicaceae</taxon>
        <taxon>Brassiceae</taxon>
        <taxon>Raphanus</taxon>
    </lineage>
</organism>
<accession>A0A6J0LF67</accession>
<dbReference type="KEGG" id="rsz:108829340"/>
<dbReference type="GO" id="GO:0003676">
    <property type="term" value="F:nucleic acid binding"/>
    <property type="evidence" value="ECO:0007669"/>
    <property type="project" value="InterPro"/>
</dbReference>
<feature type="compositionally biased region" description="Basic and acidic residues" evidence="2">
    <location>
        <begin position="591"/>
        <end position="606"/>
    </location>
</feature>
<evidence type="ECO:0000313" key="4">
    <source>
        <dbReference type="Proteomes" id="UP000504610"/>
    </source>
</evidence>